<feature type="region of interest" description="Disordered" evidence="1">
    <location>
        <begin position="110"/>
        <end position="198"/>
    </location>
</feature>
<reference evidence="3" key="1">
    <citation type="journal article" date="2015" name="Proc. Natl. Acad. Sci. U.S.A.">
        <title>Genome sequencing of adzuki bean (Vigna angularis) provides insight into high starch and low fat accumulation and domestication.</title>
        <authorList>
            <person name="Yang K."/>
            <person name="Tian Z."/>
            <person name="Chen C."/>
            <person name="Luo L."/>
            <person name="Zhao B."/>
            <person name="Wang Z."/>
            <person name="Yu L."/>
            <person name="Li Y."/>
            <person name="Sun Y."/>
            <person name="Li W."/>
            <person name="Chen Y."/>
            <person name="Li Y."/>
            <person name="Zhang Y."/>
            <person name="Ai D."/>
            <person name="Zhao J."/>
            <person name="Shang C."/>
            <person name="Ma Y."/>
            <person name="Wu B."/>
            <person name="Wang M."/>
            <person name="Gao L."/>
            <person name="Sun D."/>
            <person name="Zhang P."/>
            <person name="Guo F."/>
            <person name="Wang W."/>
            <person name="Li Y."/>
            <person name="Wang J."/>
            <person name="Varshney R.K."/>
            <person name="Wang J."/>
            <person name="Ling H.Q."/>
            <person name="Wan P."/>
        </authorList>
    </citation>
    <scope>NUCLEOTIDE SEQUENCE</scope>
    <source>
        <strain evidence="3">cv. Jingnong 6</strain>
    </source>
</reference>
<feature type="compositionally biased region" description="Acidic residues" evidence="1">
    <location>
        <begin position="22"/>
        <end position="53"/>
    </location>
</feature>
<evidence type="ECO:0000256" key="1">
    <source>
        <dbReference type="SAM" id="MobiDB-lite"/>
    </source>
</evidence>
<dbReference type="Proteomes" id="UP000053144">
    <property type="component" value="Chromosome 8"/>
</dbReference>
<evidence type="ECO:0000313" key="3">
    <source>
        <dbReference type="Proteomes" id="UP000053144"/>
    </source>
</evidence>
<feature type="compositionally biased region" description="Polar residues" evidence="1">
    <location>
        <begin position="113"/>
        <end position="122"/>
    </location>
</feature>
<protein>
    <submittedName>
        <fullName evidence="2">Uncharacterized protein</fullName>
    </submittedName>
</protein>
<accession>A0A0L9V4G5</accession>
<feature type="region of interest" description="Disordered" evidence="1">
    <location>
        <begin position="1"/>
        <end position="90"/>
    </location>
</feature>
<dbReference type="EMBL" id="CM003378">
    <property type="protein sequence ID" value="KOM49893.1"/>
    <property type="molecule type" value="Genomic_DNA"/>
</dbReference>
<feature type="compositionally biased region" description="Acidic residues" evidence="1">
    <location>
        <begin position="64"/>
        <end position="90"/>
    </location>
</feature>
<name>A0A0L9V4G5_PHAAN</name>
<evidence type="ECO:0000313" key="2">
    <source>
        <dbReference type="EMBL" id="KOM49893.1"/>
    </source>
</evidence>
<feature type="compositionally biased region" description="Low complexity" evidence="1">
    <location>
        <begin position="130"/>
        <end position="154"/>
    </location>
</feature>
<proteinExistence type="predicted"/>
<dbReference type="Gramene" id="KOM49893">
    <property type="protein sequence ID" value="KOM49893"/>
    <property type="gene ID" value="LR48_Vigan08g072000"/>
</dbReference>
<organism evidence="2 3">
    <name type="scientific">Phaseolus angularis</name>
    <name type="common">Azuki bean</name>
    <name type="synonym">Vigna angularis</name>
    <dbReference type="NCBI Taxonomy" id="3914"/>
    <lineage>
        <taxon>Eukaryota</taxon>
        <taxon>Viridiplantae</taxon>
        <taxon>Streptophyta</taxon>
        <taxon>Embryophyta</taxon>
        <taxon>Tracheophyta</taxon>
        <taxon>Spermatophyta</taxon>
        <taxon>Magnoliopsida</taxon>
        <taxon>eudicotyledons</taxon>
        <taxon>Gunneridae</taxon>
        <taxon>Pentapetalae</taxon>
        <taxon>rosids</taxon>
        <taxon>fabids</taxon>
        <taxon>Fabales</taxon>
        <taxon>Fabaceae</taxon>
        <taxon>Papilionoideae</taxon>
        <taxon>50 kb inversion clade</taxon>
        <taxon>NPAAA clade</taxon>
        <taxon>indigoferoid/millettioid clade</taxon>
        <taxon>Phaseoleae</taxon>
        <taxon>Vigna</taxon>
    </lineage>
</organism>
<feature type="compositionally biased region" description="Basic and acidic residues" evidence="1">
    <location>
        <begin position="54"/>
        <end position="63"/>
    </location>
</feature>
<feature type="compositionally biased region" description="Polar residues" evidence="1">
    <location>
        <begin position="180"/>
        <end position="198"/>
    </location>
</feature>
<feature type="compositionally biased region" description="Low complexity" evidence="1">
    <location>
        <begin position="1"/>
        <end position="15"/>
    </location>
</feature>
<gene>
    <name evidence="2" type="ORF">LR48_Vigan08g072000</name>
</gene>
<dbReference type="AlphaFoldDB" id="A0A0L9V4G5"/>
<sequence>MLLAPASLPALVSVPGCHNGDDEQEQVQMGEEEEECDGDDEHEEVEMGEEEEEVVGRDEYDYLREEEEGGNVVEGEVEASAEECMDDSEEDRMIGWNNFGETLIQFWIGGSGNTRATSSVGGSQPEPAPSRSQGGATSTRGRTSGSGAGAASSDQGGGTSKRGRRSCSRAGPASRPQGGRRTSSRLAAQHLGSQASTN</sequence>